<keyword evidence="2" id="KW-1185">Reference proteome</keyword>
<accession>A0AAV4ATU5</accession>
<evidence type="ECO:0000313" key="2">
    <source>
        <dbReference type="Proteomes" id="UP000735302"/>
    </source>
</evidence>
<dbReference type="PANTHER" id="PTHR33361:SF2">
    <property type="entry name" value="DUF885 DOMAIN-CONTAINING PROTEIN"/>
    <property type="match status" value="1"/>
</dbReference>
<name>A0AAV4ATU5_9GAST</name>
<evidence type="ECO:0000313" key="1">
    <source>
        <dbReference type="EMBL" id="GFO11541.1"/>
    </source>
</evidence>
<dbReference type="Pfam" id="PF05960">
    <property type="entry name" value="DUF885"/>
    <property type="match status" value="1"/>
</dbReference>
<comment type="caution">
    <text evidence="1">The sequence shown here is derived from an EMBL/GenBank/DDBJ whole genome shotgun (WGS) entry which is preliminary data.</text>
</comment>
<dbReference type="InterPro" id="IPR010281">
    <property type="entry name" value="DUF885"/>
</dbReference>
<dbReference type="AlphaFoldDB" id="A0AAV4ATU5"/>
<dbReference type="PANTHER" id="PTHR33361">
    <property type="entry name" value="GLR0591 PROTEIN"/>
    <property type="match status" value="1"/>
</dbReference>
<dbReference type="Proteomes" id="UP000735302">
    <property type="component" value="Unassembled WGS sequence"/>
</dbReference>
<organism evidence="1 2">
    <name type="scientific">Plakobranchus ocellatus</name>
    <dbReference type="NCBI Taxonomy" id="259542"/>
    <lineage>
        <taxon>Eukaryota</taxon>
        <taxon>Metazoa</taxon>
        <taxon>Spiralia</taxon>
        <taxon>Lophotrochozoa</taxon>
        <taxon>Mollusca</taxon>
        <taxon>Gastropoda</taxon>
        <taxon>Heterobranchia</taxon>
        <taxon>Euthyneura</taxon>
        <taxon>Panpulmonata</taxon>
        <taxon>Sacoglossa</taxon>
        <taxon>Placobranchoidea</taxon>
        <taxon>Plakobranchidae</taxon>
        <taxon>Plakobranchus</taxon>
    </lineage>
</organism>
<evidence type="ECO:0008006" key="3">
    <source>
        <dbReference type="Google" id="ProtNLM"/>
    </source>
</evidence>
<proteinExistence type="predicted"/>
<gene>
    <name evidence="1" type="ORF">PoB_003804600</name>
</gene>
<protein>
    <recommendedName>
        <fullName evidence="3">DUF885 domain-containing protein</fullName>
    </recommendedName>
</protein>
<sequence length="343" mass="39653">MKNGQAWYQQCLDYHLSCRMSPREVHDIGLAEVARIQARVLELANIEGLGQTFPDILTSLEHKFRNFFKSKDEVMAYARDVCYNRIRPELGKLFKNLPDVSLKIEAVPSHLADAPAGYYFNGTGDGSRQGCFYVNTHNFEECLPHNFPALCLHEGEPGHHLQDVYLLAATHLPDFRRYFENGKYYMMPKKFSTYSAYYEGWGLYSESLGEELDLYKNNFEMLGRYAYEIFRASRLVVDTGLHAFGWSKDQALQYMVDHCLVDKDKLSFEIDRYINWPGQACAYKIGEMKIWELRTKAERELGAKFDIKEFHHCILSCGAVPLDILTNIVEQFIQDSQAAVVRE</sequence>
<reference evidence="1 2" key="1">
    <citation type="journal article" date="2021" name="Elife">
        <title>Chloroplast acquisition without the gene transfer in kleptoplastic sea slugs, Plakobranchus ocellatus.</title>
        <authorList>
            <person name="Maeda T."/>
            <person name="Takahashi S."/>
            <person name="Yoshida T."/>
            <person name="Shimamura S."/>
            <person name="Takaki Y."/>
            <person name="Nagai Y."/>
            <person name="Toyoda A."/>
            <person name="Suzuki Y."/>
            <person name="Arimoto A."/>
            <person name="Ishii H."/>
            <person name="Satoh N."/>
            <person name="Nishiyama T."/>
            <person name="Hasebe M."/>
            <person name="Maruyama T."/>
            <person name="Minagawa J."/>
            <person name="Obokata J."/>
            <person name="Shigenobu S."/>
        </authorList>
    </citation>
    <scope>NUCLEOTIDE SEQUENCE [LARGE SCALE GENOMIC DNA]</scope>
</reference>
<dbReference type="EMBL" id="BLXT01004325">
    <property type="protein sequence ID" value="GFO11541.1"/>
    <property type="molecule type" value="Genomic_DNA"/>
</dbReference>